<accession>A0ABY7LZT5</accession>
<dbReference type="PANTHER" id="PTHR10357">
    <property type="entry name" value="ALPHA-AMYLASE FAMILY MEMBER"/>
    <property type="match status" value="1"/>
</dbReference>
<dbReference type="RefSeq" id="WP_240928849.1">
    <property type="nucleotide sequence ID" value="NZ_JAXFLC010000043.1"/>
</dbReference>
<protein>
    <submittedName>
        <fullName evidence="4">Alpha-amylase family glycosyl hydrolase</fullName>
    </submittedName>
</protein>
<keyword evidence="5" id="KW-1185">Reference proteome</keyword>
<dbReference type="PANTHER" id="PTHR10357:SF179">
    <property type="entry name" value="NEUTRAL AND BASIC AMINO ACID TRANSPORT PROTEIN RBAT"/>
    <property type="match status" value="1"/>
</dbReference>
<name>A0ABY7LZT5_STRAY</name>
<feature type="domain" description="Glycosyl hydrolase family 13 catalytic" evidence="3">
    <location>
        <begin position="14"/>
        <end position="152"/>
    </location>
</feature>
<evidence type="ECO:0000256" key="2">
    <source>
        <dbReference type="ARBA" id="ARBA00023295"/>
    </source>
</evidence>
<reference evidence="4 5" key="1">
    <citation type="submission" date="2022-12" db="EMBL/GenBank/DDBJ databases">
        <title>Streptococcus alactolyticus LGM, complete genome.</title>
        <authorList>
            <person name="Liu Z."/>
            <person name="Mu C."/>
            <person name="Zhu W."/>
        </authorList>
    </citation>
    <scope>NUCLEOTIDE SEQUENCE [LARGE SCALE GENOMIC DNA]</scope>
    <source>
        <strain evidence="4 5">LGM</strain>
    </source>
</reference>
<gene>
    <name evidence="4" type="ORF">O6R09_01340</name>
</gene>
<dbReference type="SMART" id="SM00642">
    <property type="entry name" value="Aamy"/>
    <property type="match status" value="1"/>
</dbReference>
<dbReference type="InterPro" id="IPR006047">
    <property type="entry name" value="GH13_cat_dom"/>
</dbReference>
<keyword evidence="2" id="KW-0326">Glycosidase</keyword>
<evidence type="ECO:0000256" key="1">
    <source>
        <dbReference type="ARBA" id="ARBA00008061"/>
    </source>
</evidence>
<dbReference type="InterPro" id="IPR045857">
    <property type="entry name" value="O16G_dom_2"/>
</dbReference>
<evidence type="ECO:0000313" key="4">
    <source>
        <dbReference type="EMBL" id="WBB06619.1"/>
    </source>
</evidence>
<evidence type="ECO:0000259" key="3">
    <source>
        <dbReference type="SMART" id="SM00642"/>
    </source>
</evidence>
<dbReference type="Pfam" id="PF00128">
    <property type="entry name" value="Alpha-amylase"/>
    <property type="match status" value="1"/>
</dbReference>
<dbReference type="SUPFAM" id="SSF51445">
    <property type="entry name" value="(Trans)glycosidases"/>
    <property type="match status" value="1"/>
</dbReference>
<comment type="similarity">
    <text evidence="1">Belongs to the glycosyl hydrolase 13 family.</text>
</comment>
<dbReference type="GO" id="GO:0016787">
    <property type="term" value="F:hydrolase activity"/>
    <property type="evidence" value="ECO:0007669"/>
    <property type="project" value="UniProtKB-KW"/>
</dbReference>
<dbReference type="InterPro" id="IPR017853">
    <property type="entry name" value="GH"/>
</dbReference>
<dbReference type="Proteomes" id="UP001212085">
    <property type="component" value="Chromosome"/>
</dbReference>
<dbReference type="EMBL" id="CP114883">
    <property type="protein sequence ID" value="WBB06619.1"/>
    <property type="molecule type" value="Genomic_DNA"/>
</dbReference>
<sequence>MNSRNWWQSEVIYQIYPWSFQDSNSDGVGDIQGIISRLDYLADLGITSIWISPIYQSPMADNGYDISDYYTIAPEFGTIDDFKDLLHEAKKRDIKIILDLVVNHTSDEHIWFQKALRDKNSKYRNYYIFKESPTPPTNWCSIFGGNVWGKTP</sequence>
<keyword evidence="4" id="KW-0378">Hydrolase</keyword>
<dbReference type="Gene3D" id="3.90.400.10">
    <property type="entry name" value="Oligo-1,6-glucosidase, Domain 2"/>
    <property type="match status" value="1"/>
</dbReference>
<dbReference type="Gene3D" id="3.20.20.80">
    <property type="entry name" value="Glycosidases"/>
    <property type="match status" value="1"/>
</dbReference>
<proteinExistence type="inferred from homology"/>
<organism evidence="4 5">
    <name type="scientific">Streptococcus alactolyticus</name>
    <dbReference type="NCBI Taxonomy" id="29389"/>
    <lineage>
        <taxon>Bacteria</taxon>
        <taxon>Bacillati</taxon>
        <taxon>Bacillota</taxon>
        <taxon>Bacilli</taxon>
        <taxon>Lactobacillales</taxon>
        <taxon>Streptococcaceae</taxon>
        <taxon>Streptococcus</taxon>
    </lineage>
</organism>
<evidence type="ECO:0000313" key="5">
    <source>
        <dbReference type="Proteomes" id="UP001212085"/>
    </source>
</evidence>